<keyword evidence="6" id="KW-1185">Reference proteome</keyword>
<dbReference type="GO" id="GO:0016787">
    <property type="term" value="F:hydrolase activity"/>
    <property type="evidence" value="ECO:0007669"/>
    <property type="project" value="UniProtKB-KW"/>
</dbReference>
<evidence type="ECO:0000313" key="5">
    <source>
        <dbReference type="EMBL" id="GGC61714.1"/>
    </source>
</evidence>
<dbReference type="AlphaFoldDB" id="A0A916U792"/>
<dbReference type="Proteomes" id="UP000637002">
    <property type="component" value="Unassembled WGS sequence"/>
</dbReference>
<feature type="domain" description="Nudix hydrolase" evidence="4">
    <location>
        <begin position="25"/>
        <end position="159"/>
    </location>
</feature>
<reference evidence="5" key="1">
    <citation type="journal article" date="2014" name="Int. J. Syst. Evol. Microbiol.">
        <title>Complete genome sequence of Corynebacterium casei LMG S-19264T (=DSM 44701T), isolated from a smear-ripened cheese.</title>
        <authorList>
            <consortium name="US DOE Joint Genome Institute (JGI-PGF)"/>
            <person name="Walter F."/>
            <person name="Albersmeier A."/>
            <person name="Kalinowski J."/>
            <person name="Ruckert C."/>
        </authorList>
    </citation>
    <scope>NUCLEOTIDE SEQUENCE</scope>
    <source>
        <strain evidence="5">CGMCC 1.12919</strain>
    </source>
</reference>
<dbReference type="InterPro" id="IPR000086">
    <property type="entry name" value="NUDIX_hydrolase_dom"/>
</dbReference>
<dbReference type="CDD" id="cd04673">
    <property type="entry name" value="NUDIX_ADPRase"/>
    <property type="match status" value="1"/>
</dbReference>
<accession>A0A916U792</accession>
<dbReference type="PANTHER" id="PTHR43736:SF1">
    <property type="entry name" value="DIHYDRONEOPTERIN TRIPHOSPHATE DIPHOSPHATASE"/>
    <property type="match status" value="1"/>
</dbReference>
<dbReference type="InterPro" id="IPR020084">
    <property type="entry name" value="NUDIX_hydrolase_CS"/>
</dbReference>
<comment type="caution">
    <text evidence="5">The sequence shown here is derived from an EMBL/GenBank/DDBJ whole genome shotgun (WGS) entry which is preliminary data.</text>
</comment>
<dbReference type="Pfam" id="PF00293">
    <property type="entry name" value="NUDIX"/>
    <property type="match status" value="1"/>
</dbReference>
<proteinExistence type="inferred from homology"/>
<keyword evidence="2 3" id="KW-0378">Hydrolase</keyword>
<dbReference type="InterPro" id="IPR015797">
    <property type="entry name" value="NUDIX_hydrolase-like_dom_sf"/>
</dbReference>
<evidence type="ECO:0000313" key="6">
    <source>
        <dbReference type="Proteomes" id="UP000637002"/>
    </source>
</evidence>
<evidence type="ECO:0000259" key="4">
    <source>
        <dbReference type="PROSITE" id="PS51462"/>
    </source>
</evidence>
<reference evidence="5" key="2">
    <citation type="submission" date="2020-09" db="EMBL/GenBank/DDBJ databases">
        <authorList>
            <person name="Sun Q."/>
            <person name="Zhou Y."/>
        </authorList>
    </citation>
    <scope>NUCLEOTIDE SEQUENCE</scope>
    <source>
        <strain evidence="5">CGMCC 1.12919</strain>
    </source>
</reference>
<dbReference type="InterPro" id="IPR020476">
    <property type="entry name" value="Nudix_hydrolase"/>
</dbReference>
<evidence type="ECO:0000256" key="2">
    <source>
        <dbReference type="ARBA" id="ARBA00022801"/>
    </source>
</evidence>
<protein>
    <submittedName>
        <fullName evidence="5">NUDIX hydrolase</fullName>
    </submittedName>
</protein>
<gene>
    <name evidence="5" type="primary">nudD</name>
    <name evidence="5" type="ORF">GCM10010994_20410</name>
</gene>
<dbReference type="RefSeq" id="WP_188609038.1">
    <property type="nucleotide sequence ID" value="NZ_BMGG01000003.1"/>
</dbReference>
<evidence type="ECO:0000256" key="3">
    <source>
        <dbReference type="RuleBase" id="RU003476"/>
    </source>
</evidence>
<name>A0A916U792_9HYPH</name>
<dbReference type="PROSITE" id="PS51462">
    <property type="entry name" value="NUDIX"/>
    <property type="match status" value="1"/>
</dbReference>
<dbReference type="EMBL" id="BMGG01000003">
    <property type="protein sequence ID" value="GGC61714.1"/>
    <property type="molecule type" value="Genomic_DNA"/>
</dbReference>
<dbReference type="PRINTS" id="PR00502">
    <property type="entry name" value="NUDIXFAMILY"/>
</dbReference>
<comment type="similarity">
    <text evidence="3">Belongs to the Nudix hydrolase family.</text>
</comment>
<sequence length="162" mass="17096">MTAAAQPAAPGATAAGDDDRLFPMRPILAASCAVVRDGRVLIARRGRPPMAQVWSLPGGLVEVGEHLAEAALRELMEEVGVGAEIGGVAGHVEHIEWDTTSPGRRVRRHFVIVAFAARWRDGEPAVSAEAAEVAWATPAEIAALPTTDRLPEIAARAVELMP</sequence>
<dbReference type="Gene3D" id="3.90.79.10">
    <property type="entry name" value="Nucleoside Triphosphate Pyrophosphohydrolase"/>
    <property type="match status" value="1"/>
</dbReference>
<dbReference type="PANTHER" id="PTHR43736">
    <property type="entry name" value="ADP-RIBOSE PYROPHOSPHATASE"/>
    <property type="match status" value="1"/>
</dbReference>
<evidence type="ECO:0000256" key="1">
    <source>
        <dbReference type="ARBA" id="ARBA00001946"/>
    </source>
</evidence>
<dbReference type="PROSITE" id="PS00893">
    <property type="entry name" value="NUDIX_BOX"/>
    <property type="match status" value="1"/>
</dbReference>
<comment type="cofactor">
    <cofactor evidence="1">
        <name>Mg(2+)</name>
        <dbReference type="ChEBI" id="CHEBI:18420"/>
    </cofactor>
</comment>
<dbReference type="SUPFAM" id="SSF55811">
    <property type="entry name" value="Nudix"/>
    <property type="match status" value="1"/>
</dbReference>
<organism evidence="5 6">
    <name type="scientific">Chelatococcus reniformis</name>
    <dbReference type="NCBI Taxonomy" id="1494448"/>
    <lineage>
        <taxon>Bacteria</taxon>
        <taxon>Pseudomonadati</taxon>
        <taxon>Pseudomonadota</taxon>
        <taxon>Alphaproteobacteria</taxon>
        <taxon>Hyphomicrobiales</taxon>
        <taxon>Chelatococcaceae</taxon>
        <taxon>Chelatococcus</taxon>
    </lineage>
</organism>